<reference evidence="1" key="1">
    <citation type="submission" date="2021-02" db="EMBL/GenBank/DDBJ databases">
        <authorList>
            <person name="Dougan E. K."/>
            <person name="Rhodes N."/>
            <person name="Thang M."/>
            <person name="Chan C."/>
        </authorList>
    </citation>
    <scope>NUCLEOTIDE SEQUENCE</scope>
</reference>
<accession>A0A812V1I3</accession>
<dbReference type="EMBL" id="CAJNDS010002771">
    <property type="protein sequence ID" value="CAE7591463.1"/>
    <property type="molecule type" value="Genomic_DNA"/>
</dbReference>
<organism evidence="1 2">
    <name type="scientific">Symbiodinium natans</name>
    <dbReference type="NCBI Taxonomy" id="878477"/>
    <lineage>
        <taxon>Eukaryota</taxon>
        <taxon>Sar</taxon>
        <taxon>Alveolata</taxon>
        <taxon>Dinophyceae</taxon>
        <taxon>Suessiales</taxon>
        <taxon>Symbiodiniaceae</taxon>
        <taxon>Symbiodinium</taxon>
    </lineage>
</organism>
<sequence length="137" mass="14940">MHLSCRSKPELNAAHRPNPALTARRQFMWSCLGASSSPCRYVTCFSLMFEAVMPSSPAGEDEAQDVPAVIDTYTSTRLHTVSCDVHGFQNLSHKVHGLRASESHSSLFGSNGQPILAGAAGCRGLTFVYHLDWTCKQ</sequence>
<comment type="caution">
    <text evidence="1">The sequence shown here is derived from an EMBL/GenBank/DDBJ whole genome shotgun (WGS) entry which is preliminary data.</text>
</comment>
<evidence type="ECO:0000313" key="2">
    <source>
        <dbReference type="Proteomes" id="UP000604046"/>
    </source>
</evidence>
<gene>
    <name evidence="1" type="ORF">SNAT2548_LOCUS33673</name>
</gene>
<evidence type="ECO:0000313" key="1">
    <source>
        <dbReference type="EMBL" id="CAE7591463.1"/>
    </source>
</evidence>
<keyword evidence="2" id="KW-1185">Reference proteome</keyword>
<proteinExistence type="predicted"/>
<dbReference type="AlphaFoldDB" id="A0A812V1I3"/>
<name>A0A812V1I3_9DINO</name>
<protein>
    <submittedName>
        <fullName evidence="1">Uncharacterized protein</fullName>
    </submittedName>
</protein>
<dbReference type="Proteomes" id="UP000604046">
    <property type="component" value="Unassembled WGS sequence"/>
</dbReference>